<dbReference type="Proteomes" id="UP000217289">
    <property type="component" value="Chromosome"/>
</dbReference>
<dbReference type="PANTHER" id="PTHR37467:SF1">
    <property type="entry name" value="EXPORTED CALCIUM-BINDING GLYCOPROTEIN"/>
    <property type="match status" value="1"/>
</dbReference>
<evidence type="ECO:0000256" key="2">
    <source>
        <dbReference type="SAM" id="SignalP"/>
    </source>
</evidence>
<feature type="region of interest" description="Disordered" evidence="1">
    <location>
        <begin position="145"/>
        <end position="288"/>
    </location>
</feature>
<dbReference type="InterPro" id="IPR036465">
    <property type="entry name" value="vWFA_dom_sf"/>
</dbReference>
<dbReference type="OrthoDB" id="5480389at2"/>
<evidence type="ECO:0000313" key="4">
    <source>
        <dbReference type="Proteomes" id="UP000217289"/>
    </source>
</evidence>
<feature type="compositionally biased region" description="Basic and acidic residues" evidence="1">
    <location>
        <begin position="156"/>
        <end position="176"/>
    </location>
</feature>
<proteinExistence type="predicted"/>
<feature type="chain" id="PRO_5012448324" evidence="2">
    <location>
        <begin position="21"/>
        <end position="934"/>
    </location>
</feature>
<evidence type="ECO:0000313" key="3">
    <source>
        <dbReference type="EMBL" id="ATB27057.1"/>
    </source>
</evidence>
<feature type="region of interest" description="Disordered" evidence="1">
    <location>
        <begin position="664"/>
        <end position="684"/>
    </location>
</feature>
<dbReference type="EMBL" id="CP022163">
    <property type="protein sequence ID" value="ATB27057.1"/>
    <property type="molecule type" value="Genomic_DNA"/>
</dbReference>
<sequence>MNPRQLISTALLALSLMTAAACGNTAGTTPGTKPGDGSQPSDPQNPGGPGGPGGTYPDPSGLPTDPNDPDNARKDTDCDGLSDKYEFETVYDNGLRTDPGLADTDKDGLADGLELSIVKPVAGTNCVLPGDGDLLLSTSPVKADTDGDGLSDGVEDANHNGRVDDGETHPLLRDSDCDGLLDGPSQGNVKGEDQNGNGVVDGSETDPRRFDTDADGISDGVELGVTTNLDDANCTGIFRPDEDPSSITDPTHPDTDGDGVSDGAEDTNQNGRVDEGELNPNDPTDVKGPVAEACTADNLRPVSFQDEKGPDIKLALPPSFTEVTPIKVGDDVKGLVGYDNTQQVAFLAFRTQPKAGDTDPLGDEESLRPLIETKGVLSNRTAQLFTTWDGFKALQAIYQQTGTTTDLKRRTDQLVDALVPGSTGRLSSAAAGVTGDFRIQALYVHRSDKSLVVLIAVTKLSMVTNANSGSPTAFSAKDLANGSALAQFNESTAVQCERFQLPSARVDFIFVVDDSGSMTTSQAALAKTASTAVDALNASSLDWRMSLVTSSYHLSGPNVGKLRRFTRNVNKVKAWLTENSTCTNNVCSGVPTTPEPAACPGDTSQGDKGGCWVALGGNGYEGLLGAAKKIVKDITPGTPPEQPESDTLARKGAALVVVLLGDADDQTTGDTTSADNCGTGGTKDKAGSKCVPVSDYVRFFGDGSELAPTNPTGRQIAVHGIVCPSGKACGCSKGKTCTITESSREFNPLPVNNVSQQRHAAVVNASGGVLGSILDDDSIKASMDAIIGYTIGSSGYKTLKPPIGASIKVAVEQVRDAGVCSARANVPRSTANGYDFDGSARSLSFFGACRPQVGATEVAVSYRYWIDTVKDPNGGVPCENDPNYTPREPDHCAGAQLGCNESTNQCVCKPNCGDVCGKGARCDMTSCTCKPILN</sequence>
<feature type="signal peptide" evidence="2">
    <location>
        <begin position="1"/>
        <end position="20"/>
    </location>
</feature>
<dbReference type="NCBIfam" id="NF033765">
    <property type="entry name" value="gliding_CglD"/>
    <property type="match status" value="1"/>
</dbReference>
<accession>A0A286NVB4</accession>
<evidence type="ECO:0000256" key="1">
    <source>
        <dbReference type="SAM" id="MobiDB-lite"/>
    </source>
</evidence>
<dbReference type="AlphaFoldDB" id="A0A286NVB4"/>
<feature type="compositionally biased region" description="Low complexity" evidence="1">
    <location>
        <begin position="25"/>
        <end position="45"/>
    </location>
</feature>
<dbReference type="InterPro" id="IPR053180">
    <property type="entry name" value="Ca-binding_acidic-repeat"/>
</dbReference>
<feature type="region of interest" description="Disordered" evidence="1">
    <location>
        <begin position="25"/>
        <end position="81"/>
    </location>
</feature>
<dbReference type="PANTHER" id="PTHR37467">
    <property type="entry name" value="EXPORTED CALCIUM-BINDING GLYCOPROTEIN-RELATED"/>
    <property type="match status" value="1"/>
</dbReference>
<keyword evidence="4" id="KW-1185">Reference proteome</keyword>
<dbReference type="KEGG" id="mbd:MEBOL_000492"/>
<feature type="compositionally biased region" description="Acidic residues" evidence="1">
    <location>
        <begin position="256"/>
        <end position="265"/>
    </location>
</feature>
<organism evidence="3 4">
    <name type="scientific">Melittangium boletus DSM 14713</name>
    <dbReference type="NCBI Taxonomy" id="1294270"/>
    <lineage>
        <taxon>Bacteria</taxon>
        <taxon>Pseudomonadati</taxon>
        <taxon>Myxococcota</taxon>
        <taxon>Myxococcia</taxon>
        <taxon>Myxococcales</taxon>
        <taxon>Cystobacterineae</taxon>
        <taxon>Archangiaceae</taxon>
        <taxon>Melittangium</taxon>
    </lineage>
</organism>
<reference evidence="3 4" key="1">
    <citation type="submission" date="2017-06" db="EMBL/GenBank/DDBJ databases">
        <authorList>
            <person name="Kim H.J."/>
            <person name="Triplett B.A."/>
        </authorList>
    </citation>
    <scope>NUCLEOTIDE SEQUENCE [LARGE SCALE GENOMIC DNA]</scope>
    <source>
        <strain evidence="3 4">DSM 14713</strain>
    </source>
</reference>
<dbReference type="Gene3D" id="3.40.50.410">
    <property type="entry name" value="von Willebrand factor, type A domain"/>
    <property type="match status" value="1"/>
</dbReference>
<gene>
    <name evidence="3" type="ORF">MEBOL_000492</name>
</gene>
<keyword evidence="2" id="KW-0732">Signal</keyword>
<feature type="compositionally biased region" description="Acidic residues" evidence="1">
    <location>
        <begin position="146"/>
        <end position="155"/>
    </location>
</feature>
<dbReference type="SUPFAM" id="SSF53300">
    <property type="entry name" value="vWA-like"/>
    <property type="match status" value="1"/>
</dbReference>
<name>A0A286NVB4_9BACT</name>
<dbReference type="RefSeq" id="WP_095975916.1">
    <property type="nucleotide sequence ID" value="NZ_CP022163.1"/>
</dbReference>
<feature type="compositionally biased region" description="Basic and acidic residues" evidence="1">
    <location>
        <begin position="70"/>
        <end position="81"/>
    </location>
</feature>
<protein>
    <submittedName>
        <fullName evidence="3">Thrombospondin</fullName>
    </submittedName>
</protein>
<dbReference type="PROSITE" id="PS51257">
    <property type="entry name" value="PROKAR_LIPOPROTEIN"/>
    <property type="match status" value="1"/>
</dbReference>